<protein>
    <submittedName>
        <fullName evidence="2">Uncharacterized protein</fullName>
    </submittedName>
</protein>
<proteinExistence type="predicted"/>
<evidence type="ECO:0000313" key="3">
    <source>
        <dbReference type="Proteomes" id="UP000289152"/>
    </source>
</evidence>
<evidence type="ECO:0000313" key="2">
    <source>
        <dbReference type="EMBL" id="RXK35978.1"/>
    </source>
</evidence>
<sequence>MAAVAHPPPIPGPTGPATRPTSGASVTSNTRRDVPPVIKDEPLVSTRKHKENGELFPCSQTYLNFLTLSNHILLHRLPPQSF</sequence>
<dbReference type="Proteomes" id="UP000289152">
    <property type="component" value="Unassembled WGS sequence"/>
</dbReference>
<feature type="region of interest" description="Disordered" evidence="1">
    <location>
        <begin position="1"/>
        <end position="36"/>
    </location>
</feature>
<dbReference type="AlphaFoldDB" id="A0A4Q1BB04"/>
<evidence type="ECO:0000256" key="1">
    <source>
        <dbReference type="SAM" id="MobiDB-lite"/>
    </source>
</evidence>
<keyword evidence="3" id="KW-1185">Reference proteome</keyword>
<name>A0A4Q1BB04_TREME</name>
<dbReference type="EMBL" id="SDIL01000113">
    <property type="protein sequence ID" value="RXK35978.1"/>
    <property type="molecule type" value="Genomic_DNA"/>
</dbReference>
<dbReference type="InParanoid" id="A0A4Q1BB04"/>
<feature type="compositionally biased region" description="Pro residues" evidence="1">
    <location>
        <begin position="1"/>
        <end position="14"/>
    </location>
</feature>
<gene>
    <name evidence="2" type="ORF">M231_06747</name>
</gene>
<organism evidence="2 3">
    <name type="scientific">Tremella mesenterica</name>
    <name type="common">Jelly fungus</name>
    <dbReference type="NCBI Taxonomy" id="5217"/>
    <lineage>
        <taxon>Eukaryota</taxon>
        <taxon>Fungi</taxon>
        <taxon>Dikarya</taxon>
        <taxon>Basidiomycota</taxon>
        <taxon>Agaricomycotina</taxon>
        <taxon>Tremellomycetes</taxon>
        <taxon>Tremellales</taxon>
        <taxon>Tremellaceae</taxon>
        <taxon>Tremella</taxon>
    </lineage>
</organism>
<reference evidence="2 3" key="1">
    <citation type="submission" date="2016-06" db="EMBL/GenBank/DDBJ databases">
        <title>Evolution of pathogenesis and genome organization in the Tremellales.</title>
        <authorList>
            <person name="Cuomo C."/>
            <person name="Litvintseva A."/>
            <person name="Heitman J."/>
            <person name="Chen Y."/>
            <person name="Sun S."/>
            <person name="Springer D."/>
            <person name="Dromer F."/>
            <person name="Young S."/>
            <person name="Zeng Q."/>
            <person name="Chapman S."/>
            <person name="Gujja S."/>
            <person name="Saif S."/>
            <person name="Birren B."/>
        </authorList>
    </citation>
    <scope>NUCLEOTIDE SEQUENCE [LARGE SCALE GENOMIC DNA]</scope>
    <source>
        <strain evidence="2 3">ATCC 28783</strain>
    </source>
</reference>
<feature type="compositionally biased region" description="Low complexity" evidence="1">
    <location>
        <begin position="15"/>
        <end position="24"/>
    </location>
</feature>
<comment type="caution">
    <text evidence="2">The sequence shown here is derived from an EMBL/GenBank/DDBJ whole genome shotgun (WGS) entry which is preliminary data.</text>
</comment>
<accession>A0A4Q1BB04</accession>